<evidence type="ECO:0000256" key="1">
    <source>
        <dbReference type="SAM" id="SignalP"/>
    </source>
</evidence>
<name>A0A6H0KKJ9_9BACE</name>
<accession>A0A6H0KKJ9</accession>
<dbReference type="Gene3D" id="2.60.40.2620">
    <property type="entry name" value="Fimbrillin-like"/>
    <property type="match status" value="1"/>
</dbReference>
<organism evidence="2 3">
    <name type="scientific">Bacteroides faecium</name>
    <dbReference type="NCBI Taxonomy" id="2715212"/>
    <lineage>
        <taxon>Bacteria</taxon>
        <taxon>Pseudomonadati</taxon>
        <taxon>Bacteroidota</taxon>
        <taxon>Bacteroidia</taxon>
        <taxon>Bacteroidales</taxon>
        <taxon>Bacteroidaceae</taxon>
        <taxon>Bacteroides</taxon>
    </lineage>
</organism>
<dbReference type="Proteomes" id="UP000501780">
    <property type="component" value="Chromosome"/>
</dbReference>
<dbReference type="EMBL" id="CP050831">
    <property type="protein sequence ID" value="QIU93890.1"/>
    <property type="molecule type" value="Genomic_DNA"/>
</dbReference>
<reference evidence="2 3" key="1">
    <citation type="submission" date="2020-03" db="EMBL/GenBank/DDBJ databases">
        <title>Genomic analysis of Bacteroides faecium CBA7301.</title>
        <authorList>
            <person name="Kim J."/>
            <person name="Roh S.W."/>
        </authorList>
    </citation>
    <scope>NUCLEOTIDE SEQUENCE [LARGE SCALE GENOMIC DNA]</scope>
    <source>
        <strain evidence="2 3">CBA7301</strain>
    </source>
</reference>
<feature type="chain" id="PRO_5026133453" evidence="1">
    <location>
        <begin position="20"/>
        <end position="354"/>
    </location>
</feature>
<sequence>MKKWILGVSFLMVMLASCSKDNDEGTPQSSTLTGEGAELKFSSNVLSSIVVEVEATRATTRGPLVSFENNSRIGVFGIPGIDGGTGESCNLRDCKNESDFQKYLFNGQYTYVSGYDELQSEYQATYPSRANPALYLYGYYPYTEKAEYREIAGSTQWAVPWQLDIDNMANTIDYLYTGEQFVKYSEWGLTPVTLAFQHALGRIDFRFFTTNMAVLNANYSVQSVSVTCISGKKGWMAITNGDLSFTTETFTSTYKVTDGSIAWNTPGEPAARFMFSPTGTLIKKVTCVMKSGAGVTKEYEIFDSEYSGYTIPVRKGEITNMKIRFLPKDASISSSVNVNSWESSATIDKDIKLQ</sequence>
<dbReference type="RefSeq" id="WP_167961453.1">
    <property type="nucleotide sequence ID" value="NZ_CP050831.1"/>
</dbReference>
<proteinExistence type="predicted"/>
<dbReference type="KEGG" id="bfc:BacF7301_06910"/>
<dbReference type="AlphaFoldDB" id="A0A6H0KKJ9"/>
<protein>
    <submittedName>
        <fullName evidence="2">Fimbrillin family protein</fullName>
    </submittedName>
</protein>
<evidence type="ECO:0000313" key="2">
    <source>
        <dbReference type="EMBL" id="QIU93890.1"/>
    </source>
</evidence>
<keyword evidence="3" id="KW-1185">Reference proteome</keyword>
<keyword evidence="1" id="KW-0732">Signal</keyword>
<feature type="signal peptide" evidence="1">
    <location>
        <begin position="1"/>
        <end position="19"/>
    </location>
</feature>
<dbReference type="CDD" id="cd13120">
    <property type="entry name" value="BF2867_like_N"/>
    <property type="match status" value="1"/>
</dbReference>
<evidence type="ECO:0000313" key="3">
    <source>
        <dbReference type="Proteomes" id="UP000501780"/>
    </source>
</evidence>
<gene>
    <name evidence="2" type="ORF">BacF7301_06910</name>
</gene>
<dbReference type="PROSITE" id="PS51257">
    <property type="entry name" value="PROKAR_LIPOPROTEIN"/>
    <property type="match status" value="1"/>
</dbReference>
<dbReference type="InterPro" id="IPR042278">
    <property type="entry name" value="Mfa-like_1_N"/>
</dbReference>